<accession>A0A017HKI4</accession>
<dbReference type="GO" id="GO:0055085">
    <property type="term" value="P:transmembrane transport"/>
    <property type="evidence" value="ECO:0007669"/>
    <property type="project" value="InterPro"/>
</dbReference>
<evidence type="ECO:0000256" key="7">
    <source>
        <dbReference type="RuleBase" id="RU363032"/>
    </source>
</evidence>
<feature type="transmembrane region" description="Helical" evidence="7">
    <location>
        <begin position="128"/>
        <end position="149"/>
    </location>
</feature>
<dbReference type="PROSITE" id="PS50928">
    <property type="entry name" value="ABC_TM1"/>
    <property type="match status" value="1"/>
</dbReference>
<evidence type="ECO:0000256" key="2">
    <source>
        <dbReference type="ARBA" id="ARBA00022448"/>
    </source>
</evidence>
<evidence type="ECO:0000256" key="5">
    <source>
        <dbReference type="ARBA" id="ARBA00022989"/>
    </source>
</evidence>
<dbReference type="Pfam" id="PF00528">
    <property type="entry name" value="BPD_transp_1"/>
    <property type="match status" value="1"/>
</dbReference>
<keyword evidence="6 7" id="KW-0472">Membrane</keyword>
<comment type="similarity">
    <text evidence="7">Belongs to the binding-protein-dependent transport system permease family.</text>
</comment>
<keyword evidence="10" id="KW-1185">Reference proteome</keyword>
<keyword evidence="3" id="KW-1003">Cell membrane</keyword>
<dbReference type="PATRIC" id="fig|442562.3.peg.4089"/>
<keyword evidence="4 7" id="KW-0812">Transmembrane</keyword>
<dbReference type="InterPro" id="IPR035906">
    <property type="entry name" value="MetI-like_sf"/>
</dbReference>
<feature type="transmembrane region" description="Helical" evidence="7">
    <location>
        <begin position="287"/>
        <end position="306"/>
    </location>
</feature>
<proteinExistence type="inferred from homology"/>
<evidence type="ECO:0000256" key="4">
    <source>
        <dbReference type="ARBA" id="ARBA00022692"/>
    </source>
</evidence>
<comment type="subcellular location">
    <subcellularLocation>
        <location evidence="1 7">Cell membrane</location>
        <topology evidence="1 7">Multi-pass membrane protein</topology>
    </subcellularLocation>
</comment>
<dbReference type="AlphaFoldDB" id="A0A017HKI4"/>
<gene>
    <name evidence="9" type="ORF">Rumeso_04153</name>
</gene>
<keyword evidence="2 7" id="KW-0813">Transport</keyword>
<dbReference type="InterPro" id="IPR000515">
    <property type="entry name" value="MetI-like"/>
</dbReference>
<evidence type="ECO:0000313" key="9">
    <source>
        <dbReference type="EMBL" id="EYD74289.1"/>
    </source>
</evidence>
<dbReference type="PANTHER" id="PTHR43005">
    <property type="entry name" value="BLR7065 PROTEIN"/>
    <property type="match status" value="1"/>
</dbReference>
<protein>
    <submittedName>
        <fullName evidence="9">SN-glycerol-3-phosphate transport system permease protein UgpA</fullName>
    </submittedName>
</protein>
<keyword evidence="5 7" id="KW-1133">Transmembrane helix</keyword>
<feature type="transmembrane region" description="Helical" evidence="7">
    <location>
        <begin position="35"/>
        <end position="55"/>
    </location>
</feature>
<evidence type="ECO:0000313" key="10">
    <source>
        <dbReference type="Proteomes" id="UP000019666"/>
    </source>
</evidence>
<reference evidence="9 10" key="1">
    <citation type="submission" date="2013-02" db="EMBL/GenBank/DDBJ databases">
        <authorList>
            <person name="Fiebig A."/>
            <person name="Goeker M."/>
            <person name="Klenk H.-P.P."/>
        </authorList>
    </citation>
    <scope>NUCLEOTIDE SEQUENCE [LARGE SCALE GENOMIC DNA]</scope>
    <source>
        <strain evidence="9 10">DSM 19309</strain>
    </source>
</reference>
<organism evidence="9 10">
    <name type="scientific">Rubellimicrobium mesophilum DSM 19309</name>
    <dbReference type="NCBI Taxonomy" id="442562"/>
    <lineage>
        <taxon>Bacteria</taxon>
        <taxon>Pseudomonadati</taxon>
        <taxon>Pseudomonadota</taxon>
        <taxon>Alphaproteobacteria</taxon>
        <taxon>Rhodobacterales</taxon>
        <taxon>Roseobacteraceae</taxon>
        <taxon>Rubellimicrobium</taxon>
    </lineage>
</organism>
<evidence type="ECO:0000256" key="3">
    <source>
        <dbReference type="ARBA" id="ARBA00022475"/>
    </source>
</evidence>
<comment type="caution">
    <text evidence="9">The sequence shown here is derived from an EMBL/GenBank/DDBJ whole genome shotgun (WGS) entry which is preliminary data.</text>
</comment>
<dbReference type="HOGENOM" id="CLU_016047_0_3_5"/>
<feature type="transmembrane region" description="Helical" evidence="7">
    <location>
        <begin position="92"/>
        <end position="116"/>
    </location>
</feature>
<dbReference type="GO" id="GO:0005886">
    <property type="term" value="C:plasma membrane"/>
    <property type="evidence" value="ECO:0007669"/>
    <property type="project" value="UniProtKB-SubCell"/>
</dbReference>
<dbReference type="Gene3D" id="1.10.3720.10">
    <property type="entry name" value="MetI-like"/>
    <property type="match status" value="1"/>
</dbReference>
<dbReference type="SUPFAM" id="SSF161098">
    <property type="entry name" value="MetI-like"/>
    <property type="match status" value="1"/>
</dbReference>
<feature type="transmembrane region" description="Helical" evidence="7">
    <location>
        <begin position="176"/>
        <end position="199"/>
    </location>
</feature>
<sequence>MALALERATSLAHRRPGGDRMTAAAARRDRIKHAFLWPAFLLVLLISLFPLIYALTVSFQTMRIVPPTPPRFVGVQNYAEILQSARFWGSMWTTAVITVLSVILQYVLGFALALALHHNVPGSSLYRVTFLLPMFLAPVGVALIARMIFHPYLGPVNDLMRAIGVGNVPFLTEPNLAMAVLIIVEVWQWTPFVTLLMLAGLQSLPQEVFEAARVDNISAWRRFRDITFPMLLPISVAVVFIRLIEGFKVIDTVFVLTGGGPGISTETLTLFAYNEGFKKFNIGMTSALSFTFLVVVVVFGTIYLALAQRLTRRYA</sequence>
<feature type="domain" description="ABC transmembrane type-1" evidence="8">
    <location>
        <begin position="91"/>
        <end position="303"/>
    </location>
</feature>
<dbReference type="STRING" id="442562.Rumeso_04153"/>
<dbReference type="Proteomes" id="UP000019666">
    <property type="component" value="Unassembled WGS sequence"/>
</dbReference>
<dbReference type="CDD" id="cd06261">
    <property type="entry name" value="TM_PBP2"/>
    <property type="match status" value="1"/>
</dbReference>
<dbReference type="PANTHER" id="PTHR43005:SF1">
    <property type="entry name" value="SPERMIDINE_PUTRESCINE TRANSPORT SYSTEM PERMEASE PROTEIN"/>
    <property type="match status" value="1"/>
</dbReference>
<name>A0A017HKI4_9RHOB</name>
<dbReference type="EMBL" id="AOSK01000118">
    <property type="protein sequence ID" value="EYD74289.1"/>
    <property type="molecule type" value="Genomic_DNA"/>
</dbReference>
<evidence type="ECO:0000256" key="6">
    <source>
        <dbReference type="ARBA" id="ARBA00023136"/>
    </source>
</evidence>
<evidence type="ECO:0000256" key="1">
    <source>
        <dbReference type="ARBA" id="ARBA00004651"/>
    </source>
</evidence>
<evidence type="ECO:0000259" key="8">
    <source>
        <dbReference type="PROSITE" id="PS50928"/>
    </source>
</evidence>
<feature type="transmembrane region" description="Helical" evidence="7">
    <location>
        <begin position="226"/>
        <end position="244"/>
    </location>
</feature>